<evidence type="ECO:0000259" key="1">
    <source>
        <dbReference type="Pfam" id="PF13569"/>
    </source>
</evidence>
<feature type="domain" description="DUF4132" evidence="1">
    <location>
        <begin position="845"/>
        <end position="1027"/>
    </location>
</feature>
<dbReference type="RefSeq" id="WP_254759679.1">
    <property type="nucleotide sequence ID" value="NZ_JANCLT010000007.1"/>
</dbReference>
<evidence type="ECO:0000313" key="2">
    <source>
        <dbReference type="EMBL" id="MCP8969761.1"/>
    </source>
</evidence>
<name>A0AA42BQV0_9BACI</name>
<dbReference type="InterPro" id="IPR016024">
    <property type="entry name" value="ARM-type_fold"/>
</dbReference>
<comment type="caution">
    <text evidence="2">The sequence shown here is derived from an EMBL/GenBank/DDBJ whole genome shotgun (WGS) entry which is preliminary data.</text>
</comment>
<evidence type="ECO:0000313" key="3">
    <source>
        <dbReference type="Proteomes" id="UP001156102"/>
    </source>
</evidence>
<protein>
    <submittedName>
        <fullName evidence="2">DUF4132 domain-containing protein</fullName>
    </submittedName>
</protein>
<dbReference type="Pfam" id="PF13569">
    <property type="entry name" value="DUF4132"/>
    <property type="match status" value="1"/>
</dbReference>
<dbReference type="InterPro" id="IPR025406">
    <property type="entry name" value="DUF4132"/>
</dbReference>
<dbReference type="EMBL" id="JANCLT010000007">
    <property type="protein sequence ID" value="MCP8969761.1"/>
    <property type="molecule type" value="Genomic_DNA"/>
</dbReference>
<dbReference type="AlphaFoldDB" id="A0AA42BQV0"/>
<accession>A0AA42BQV0</accession>
<sequence length="1132" mass="129516">MASDVRQLLSLLEMTSEQEELAVRYLQTEDKSLLEKLEKTKIRDKRRQQFAWQFPEAFKKTYKRDPALLRLFCHLTEADLYNAVLVRFSYSYMDFPEMWGYLEKSGIPLDGLVAVACKQLAKLSGELNRADEFLRDLMREQPAYLEKQLQVLHGEQKLLLLMLLLAYEHERFQEYLPLLEAELRQQADFVLRTSTYPQYADAARQYMAGEETKEFPVSSSLPEVTWRLLFRLYPYSAAAKRYVSLLAERNSKQFLSYALQSAGGQLDRSYLGKVELDEAVYERLGAICGEFGLSAERTFAYVLTKSELQPHEYERKLLLDKLDQDPEFVRSSLEYVSKIHYLEVAMLLAGKGFEPNRLRLQKEFIMSVTRSVPSAVREPYREYLAGTLPYESLRETLDQPKHRLYLHIPAFETALLWDVEEAAKREASISLRYGSEYDRSLYELAAGYHGSSDVLEDLLAYGWTREELVNLAVAHCARGMMYSDRSRQAEEVLWTFILRSRQYVMEQFAQFAVDERLLLLEGLAKDNREAVRPLLIQSLGDSSKKVRSAAVELLVQDQGAGEDVVKELGSKKKTVREQAMRILLSYGGVHHELVQEALQEKRNASLVDEFAALLGREDHSSLGVEALCARLLSPQKRAALVQWLGFEPQVRLRDVETIADPILPLAYMQQYLADPVIGKKETAETIREALREEDLRELVQALYQLWISQGADAKKRGVLTLYGLHGNEEMVLLLKKQLDEWALHMRGALAAMAVQALALSPPRLALMLIQSMSFKYKQKQVRTAACEAMSLAAKARGITEEELEDQLVPDLGFNKRGEKTIDYGSRTFTAYLTPELKIELKNEDGKVMKSLPKPNAKDDAALAEAAKEELSASKKQLRSVIGIQTQRLEMALSLNRYWSQQTWKDLFVENPIMQQFAISLIWGEYEEGRLKATFRHMEDGTFNTIEEEEHELGAQTVIGLVHPLELSEKERSAWHEQLEDYEIVQPFLQAARPVFTVAEDENSRVERFGGIELNGRSLLGKMTKFGWSRGSVQDGGVYDSFYKEDARSGIGAELSFSGAPVGYEEEDVCLYDIVFYRAGTVKRGSYEYDEIDEARRVPPQAVPPRMFSEIIYDVSRTAEGSTSRDENWRSKR</sequence>
<reference evidence="2" key="1">
    <citation type="submission" date="2022-07" db="EMBL/GenBank/DDBJ databases">
        <authorList>
            <person name="Li W.-J."/>
            <person name="Deng Q.-Q."/>
        </authorList>
    </citation>
    <scope>NUCLEOTIDE SEQUENCE</scope>
    <source>
        <strain evidence="2">SYSU M60031</strain>
    </source>
</reference>
<keyword evidence="3" id="KW-1185">Reference proteome</keyword>
<dbReference type="Proteomes" id="UP001156102">
    <property type="component" value="Unassembled WGS sequence"/>
</dbReference>
<gene>
    <name evidence="2" type="ORF">NK662_14615</name>
</gene>
<proteinExistence type="predicted"/>
<dbReference type="SUPFAM" id="SSF48371">
    <property type="entry name" value="ARM repeat"/>
    <property type="match status" value="1"/>
</dbReference>
<organism evidence="2 3">
    <name type="scientific">Ectobacillus ponti</name>
    <dbReference type="NCBI Taxonomy" id="2961894"/>
    <lineage>
        <taxon>Bacteria</taxon>
        <taxon>Bacillati</taxon>
        <taxon>Bacillota</taxon>
        <taxon>Bacilli</taxon>
        <taxon>Bacillales</taxon>
        <taxon>Bacillaceae</taxon>
        <taxon>Ectobacillus</taxon>
    </lineage>
</organism>